<dbReference type="PANTHER" id="PTHR36964">
    <property type="entry name" value="PROTEIN-METHIONINE-SULFOXIDE REDUCTASE HEME-BINDING SUBUNIT MSRQ"/>
    <property type="match status" value="1"/>
</dbReference>
<keyword evidence="6 8" id="KW-0408">Iron</keyword>
<feature type="transmembrane region" description="Helical" evidence="8">
    <location>
        <begin position="43"/>
        <end position="63"/>
    </location>
</feature>
<comment type="caution">
    <text evidence="8">Lacks conserved residue(s) required for the propagation of feature annotation.</text>
</comment>
<sequence>MRYRGWRVLLFCLALPWPLLWLYLGLTQQLGPDPGKVLVERLGLGALILLLLTLSMTPLRNLTGWGGWIAVRRQLGLWCFSYVLLHLSGYLLFILGLHFDRLWADLHERPYIIVGVLAFCGLVLLAMTSNRYSVRRLGRRWRQLHRLVYPILGLALLHMLWIVRSDIGEWLVYAGLGVMLMLCRVPRVATWLSSRPARLLRVQP</sequence>
<dbReference type="RefSeq" id="WP_187804701.1">
    <property type="nucleotide sequence ID" value="NZ_LZEU01000001.1"/>
</dbReference>
<dbReference type="InterPro" id="IPR022837">
    <property type="entry name" value="MsrQ-like"/>
</dbReference>
<feature type="transmembrane region" description="Helical" evidence="8">
    <location>
        <begin position="75"/>
        <end position="99"/>
    </location>
</feature>
<dbReference type="Pfam" id="PF01794">
    <property type="entry name" value="Ferric_reduct"/>
    <property type="match status" value="1"/>
</dbReference>
<comment type="subunit">
    <text evidence="8">Heterodimer of a catalytic subunit (MsrP) and a heme-binding subunit (MsrQ).</text>
</comment>
<keyword evidence="5 8" id="KW-1133">Transmembrane helix</keyword>
<dbReference type="EMBL" id="LZEU01000001">
    <property type="protein sequence ID" value="MBC9249576.1"/>
    <property type="molecule type" value="Genomic_DNA"/>
</dbReference>
<dbReference type="InterPro" id="IPR013130">
    <property type="entry name" value="Fe3_Rdtase_TM_dom"/>
</dbReference>
<proteinExistence type="inferred from homology"/>
<feature type="transmembrane region" description="Helical" evidence="8">
    <location>
        <begin position="170"/>
        <end position="192"/>
    </location>
</feature>
<evidence type="ECO:0000256" key="8">
    <source>
        <dbReference type="HAMAP-Rule" id="MF_01207"/>
    </source>
</evidence>
<accession>A0ABR7RW67</accession>
<comment type="cofactor">
    <cofactor evidence="8">
        <name>FMN</name>
        <dbReference type="ChEBI" id="CHEBI:58210"/>
    </cofactor>
    <text evidence="8">Binds 1 FMN per subunit.</text>
</comment>
<dbReference type="HAMAP" id="MF_01207">
    <property type="entry name" value="MsrQ"/>
    <property type="match status" value="1"/>
</dbReference>
<evidence type="ECO:0000256" key="2">
    <source>
        <dbReference type="ARBA" id="ARBA00022448"/>
    </source>
</evidence>
<organism evidence="10 11">
    <name type="scientific">Aquipseudomonas alcaligenes</name>
    <name type="common">Pseudomonas alcaligenes</name>
    <dbReference type="NCBI Taxonomy" id="43263"/>
    <lineage>
        <taxon>Bacteria</taxon>
        <taxon>Pseudomonadati</taxon>
        <taxon>Pseudomonadota</taxon>
        <taxon>Gammaproteobacteria</taxon>
        <taxon>Pseudomonadales</taxon>
        <taxon>Pseudomonadaceae</taxon>
        <taxon>Aquipseudomonas</taxon>
    </lineage>
</organism>
<keyword evidence="7 8" id="KW-0472">Membrane</keyword>
<keyword evidence="3 8" id="KW-0349">Heme</keyword>
<name>A0ABR7RW67_AQUAC</name>
<feature type="transmembrane region" description="Helical" evidence="8">
    <location>
        <begin position="147"/>
        <end position="164"/>
    </location>
</feature>
<comment type="cofactor">
    <cofactor evidence="8">
        <name>heme b</name>
        <dbReference type="ChEBI" id="CHEBI:60344"/>
    </cofactor>
    <text evidence="8">Binds 1 heme b (iron(II)-protoporphyrin IX) group per subunit.</text>
</comment>
<protein>
    <recommendedName>
        <fullName evidence="8">Protein-methionine-sulfoxide reductase heme-binding subunit MsrQ</fullName>
    </recommendedName>
    <alternativeName>
        <fullName evidence="8">Flavocytochrome MsrQ</fullName>
    </alternativeName>
</protein>
<keyword evidence="2 8" id="KW-0813">Transport</keyword>
<evidence type="ECO:0000256" key="5">
    <source>
        <dbReference type="ARBA" id="ARBA00022989"/>
    </source>
</evidence>
<evidence type="ECO:0000256" key="7">
    <source>
        <dbReference type="ARBA" id="ARBA00023136"/>
    </source>
</evidence>
<comment type="similarity">
    <text evidence="8">Belongs to the MsrQ family.</text>
</comment>
<dbReference type="Proteomes" id="UP000744555">
    <property type="component" value="Unassembled WGS sequence"/>
</dbReference>
<keyword evidence="8" id="KW-0288">FMN</keyword>
<evidence type="ECO:0000256" key="1">
    <source>
        <dbReference type="ARBA" id="ARBA00004141"/>
    </source>
</evidence>
<evidence type="ECO:0000259" key="9">
    <source>
        <dbReference type="Pfam" id="PF01794"/>
    </source>
</evidence>
<evidence type="ECO:0000313" key="11">
    <source>
        <dbReference type="Proteomes" id="UP000744555"/>
    </source>
</evidence>
<keyword evidence="8" id="KW-0285">Flavoprotein</keyword>
<evidence type="ECO:0000256" key="4">
    <source>
        <dbReference type="ARBA" id="ARBA00022692"/>
    </source>
</evidence>
<comment type="subcellular location">
    <subcellularLocation>
        <location evidence="8">Cell membrane</location>
        <topology evidence="8">Multi-pass membrane protein</topology>
    </subcellularLocation>
    <subcellularLocation>
        <location evidence="1">Membrane</location>
        <topology evidence="1">Multi-pass membrane protein</topology>
    </subcellularLocation>
</comment>
<dbReference type="NCBIfam" id="NF003831">
    <property type="entry name" value="PRK05419.1-2"/>
    <property type="match status" value="1"/>
</dbReference>
<dbReference type="PANTHER" id="PTHR36964:SF1">
    <property type="entry name" value="PROTEIN-METHIONINE-SULFOXIDE REDUCTASE HEME-BINDING SUBUNIT MSRQ"/>
    <property type="match status" value="1"/>
</dbReference>
<feature type="transmembrane region" description="Helical" evidence="8">
    <location>
        <begin position="111"/>
        <end position="127"/>
    </location>
</feature>
<keyword evidence="8" id="KW-0249">Electron transport</keyword>
<keyword evidence="8" id="KW-0479">Metal-binding</keyword>
<gene>
    <name evidence="8" type="primary">msrQ</name>
    <name evidence="10" type="ORF">A9179_04705</name>
</gene>
<comment type="function">
    <text evidence="8">Part of the MsrPQ system that repairs oxidized periplasmic proteins containing methionine sulfoxide residues (Met-O), using respiratory chain electrons. Thus protects these proteins from oxidative-stress damage caused by reactive species of oxygen and chlorine generated by the host defense mechanisms. MsrPQ is essential for the maintenance of envelope integrity under bleach stress, rescuing a wide series of structurally unrelated periplasmic proteins from methionine oxidation. MsrQ provides electrons for reduction to the reductase catalytic subunit MsrP, using the quinone pool of the respiratory chain.</text>
</comment>
<keyword evidence="4 8" id="KW-0812">Transmembrane</keyword>
<evidence type="ECO:0000256" key="6">
    <source>
        <dbReference type="ARBA" id="ARBA00023004"/>
    </source>
</evidence>
<evidence type="ECO:0000256" key="3">
    <source>
        <dbReference type="ARBA" id="ARBA00022617"/>
    </source>
</evidence>
<feature type="domain" description="Ferric oxidoreductase" evidence="9">
    <location>
        <begin position="43"/>
        <end position="155"/>
    </location>
</feature>
<keyword evidence="11" id="KW-1185">Reference proteome</keyword>
<evidence type="ECO:0000313" key="10">
    <source>
        <dbReference type="EMBL" id="MBC9249576.1"/>
    </source>
</evidence>
<reference evidence="10 11" key="1">
    <citation type="submission" date="2016-06" db="EMBL/GenBank/DDBJ databases">
        <authorList>
            <person name="Ramos C."/>
            <person name="Pintado A."/>
            <person name="Crespo-Gomez J.I."/>
        </authorList>
    </citation>
    <scope>NUCLEOTIDE SEQUENCE [LARGE SCALE GENOMIC DNA]</scope>
    <source>
        <strain evidence="10 11">AVO110</strain>
    </source>
</reference>
<keyword evidence="8" id="KW-1003">Cell membrane</keyword>
<comment type="caution">
    <text evidence="10">The sequence shown here is derived from an EMBL/GenBank/DDBJ whole genome shotgun (WGS) entry which is preliminary data.</text>
</comment>